<gene>
    <name evidence="2" type="ORF">FC81_GL001596</name>
</gene>
<dbReference type="EMBL" id="AZEF01000030">
    <property type="protein sequence ID" value="KRL00994.1"/>
    <property type="molecule type" value="Genomic_DNA"/>
</dbReference>
<evidence type="ECO:0000313" key="3">
    <source>
        <dbReference type="Proteomes" id="UP000051621"/>
    </source>
</evidence>
<keyword evidence="3" id="KW-1185">Reference proteome</keyword>
<dbReference type="PATRIC" id="fig|1423731.3.peg.1637"/>
<name>A0A0R1M7Y0_9LACO</name>
<dbReference type="Proteomes" id="UP000051621">
    <property type="component" value="Unassembled WGS sequence"/>
</dbReference>
<keyword evidence="1" id="KW-0812">Transmembrane</keyword>
<proteinExistence type="predicted"/>
<protein>
    <recommendedName>
        <fullName evidence="4">Accessory secretory protein Asp4</fullName>
    </recommendedName>
</protein>
<keyword evidence="1" id="KW-1133">Transmembrane helix</keyword>
<sequence length="60" mass="6690">MNDMKKDEQDLLKESINKRLNAARYSSGKKEDKRNIGQIAAIIVSTIVVIGILISLFSVL</sequence>
<dbReference type="AlphaFoldDB" id="A0A0R1M7Y0"/>
<evidence type="ECO:0000313" key="2">
    <source>
        <dbReference type="EMBL" id="KRL00994.1"/>
    </source>
</evidence>
<evidence type="ECO:0000256" key="1">
    <source>
        <dbReference type="SAM" id="Phobius"/>
    </source>
</evidence>
<accession>A0A0R1M7Y0</accession>
<comment type="caution">
    <text evidence="2">The sequence shown here is derived from an EMBL/GenBank/DDBJ whole genome shotgun (WGS) entry which is preliminary data.</text>
</comment>
<evidence type="ECO:0008006" key="4">
    <source>
        <dbReference type="Google" id="ProtNLM"/>
    </source>
</evidence>
<dbReference type="STRING" id="1423731.FC81_GL001596"/>
<organism evidence="2 3">
    <name type="scientific">Liquorilactobacillus capillatus DSM 19910</name>
    <dbReference type="NCBI Taxonomy" id="1423731"/>
    <lineage>
        <taxon>Bacteria</taxon>
        <taxon>Bacillati</taxon>
        <taxon>Bacillota</taxon>
        <taxon>Bacilli</taxon>
        <taxon>Lactobacillales</taxon>
        <taxon>Lactobacillaceae</taxon>
        <taxon>Liquorilactobacillus</taxon>
    </lineage>
</organism>
<keyword evidence="1" id="KW-0472">Membrane</keyword>
<reference evidence="2 3" key="1">
    <citation type="journal article" date="2015" name="Genome Announc.">
        <title>Expanding the biotechnology potential of lactobacilli through comparative genomics of 213 strains and associated genera.</title>
        <authorList>
            <person name="Sun Z."/>
            <person name="Harris H.M."/>
            <person name="McCann A."/>
            <person name="Guo C."/>
            <person name="Argimon S."/>
            <person name="Zhang W."/>
            <person name="Yang X."/>
            <person name="Jeffery I.B."/>
            <person name="Cooney J.C."/>
            <person name="Kagawa T.F."/>
            <person name="Liu W."/>
            <person name="Song Y."/>
            <person name="Salvetti E."/>
            <person name="Wrobel A."/>
            <person name="Rasinkangas P."/>
            <person name="Parkhill J."/>
            <person name="Rea M.C."/>
            <person name="O'Sullivan O."/>
            <person name="Ritari J."/>
            <person name="Douillard F.P."/>
            <person name="Paul Ross R."/>
            <person name="Yang R."/>
            <person name="Briner A.E."/>
            <person name="Felis G.E."/>
            <person name="de Vos W.M."/>
            <person name="Barrangou R."/>
            <person name="Klaenhammer T.R."/>
            <person name="Caufield P.W."/>
            <person name="Cui Y."/>
            <person name="Zhang H."/>
            <person name="O'Toole P.W."/>
        </authorList>
    </citation>
    <scope>NUCLEOTIDE SEQUENCE [LARGE SCALE GENOMIC DNA]</scope>
    <source>
        <strain evidence="2 3">DSM 19910</strain>
    </source>
</reference>
<feature type="transmembrane region" description="Helical" evidence="1">
    <location>
        <begin position="39"/>
        <end position="59"/>
    </location>
</feature>